<dbReference type="SUPFAM" id="SSF56420">
    <property type="entry name" value="Peptide deformylase"/>
    <property type="match status" value="1"/>
</dbReference>
<sequence length="170" mass="19128">MAVRFIREDGDEILRKVSKKVDVIDEKIKTLLDDMVETMYAANGVGLAAPQVGILKRVVVIDVGDGLMELINPEIIEQEGEQIDVEGCLSIPGVAGEVKRPARVVVEALNREGEKITVEGKELLAVALCHEIDHLDGILFKDKVIRFIDDDEMEKRREKKRKIKRIKDNE</sequence>
<proteinExistence type="inferred from homology"/>
<evidence type="ECO:0000256" key="2">
    <source>
        <dbReference type="ARBA" id="ARBA00023004"/>
    </source>
</evidence>
<dbReference type="CDD" id="cd00487">
    <property type="entry name" value="Pep_deformylase"/>
    <property type="match status" value="1"/>
</dbReference>
<dbReference type="PIRSF" id="PIRSF004749">
    <property type="entry name" value="Pep_def"/>
    <property type="match status" value="1"/>
</dbReference>
<dbReference type="HAMAP" id="MF_00163">
    <property type="entry name" value="Pep_deformylase"/>
    <property type="match status" value="1"/>
</dbReference>
<gene>
    <name evidence="3" type="primary">def</name>
    <name evidence="4" type="ORF">JCM21531_167</name>
</gene>
<accession>W4V009</accession>
<dbReference type="InterPro" id="IPR036821">
    <property type="entry name" value="Peptide_deformylase_sf"/>
</dbReference>
<evidence type="ECO:0000313" key="5">
    <source>
        <dbReference type="Proteomes" id="UP000019109"/>
    </source>
</evidence>
<organism evidence="4 5">
    <name type="scientific">Acetivibrio straminisolvens JCM 21531</name>
    <dbReference type="NCBI Taxonomy" id="1294263"/>
    <lineage>
        <taxon>Bacteria</taxon>
        <taxon>Bacillati</taxon>
        <taxon>Bacillota</taxon>
        <taxon>Clostridia</taxon>
        <taxon>Eubacteriales</taxon>
        <taxon>Oscillospiraceae</taxon>
        <taxon>Acetivibrio</taxon>
    </lineage>
</organism>
<comment type="caution">
    <text evidence="4">The sequence shown here is derived from an EMBL/GenBank/DDBJ whole genome shotgun (WGS) entry which is preliminary data.</text>
</comment>
<evidence type="ECO:0000256" key="3">
    <source>
        <dbReference type="HAMAP-Rule" id="MF_00163"/>
    </source>
</evidence>
<keyword evidence="3" id="KW-0648">Protein biosynthesis</keyword>
<dbReference type="Gene3D" id="3.90.45.10">
    <property type="entry name" value="Peptide deformylase"/>
    <property type="match status" value="1"/>
</dbReference>
<feature type="binding site" evidence="3">
    <location>
        <position position="134"/>
    </location>
    <ligand>
        <name>Fe cation</name>
        <dbReference type="ChEBI" id="CHEBI:24875"/>
    </ligand>
</feature>
<dbReference type="EC" id="3.5.1.88" evidence="3"/>
<dbReference type="GO" id="GO:0042586">
    <property type="term" value="F:peptide deformylase activity"/>
    <property type="evidence" value="ECO:0007669"/>
    <property type="project" value="UniProtKB-UniRule"/>
</dbReference>
<dbReference type="PRINTS" id="PR01576">
    <property type="entry name" value="PDEFORMYLASE"/>
</dbReference>
<dbReference type="GO" id="GO:0006412">
    <property type="term" value="P:translation"/>
    <property type="evidence" value="ECO:0007669"/>
    <property type="project" value="UniProtKB-UniRule"/>
</dbReference>
<dbReference type="AlphaFoldDB" id="W4V009"/>
<feature type="binding site" evidence="3">
    <location>
        <position position="130"/>
    </location>
    <ligand>
        <name>Fe cation</name>
        <dbReference type="ChEBI" id="CHEBI:24875"/>
    </ligand>
</feature>
<evidence type="ECO:0000256" key="1">
    <source>
        <dbReference type="ARBA" id="ARBA00010759"/>
    </source>
</evidence>
<feature type="active site" evidence="3">
    <location>
        <position position="131"/>
    </location>
</feature>
<dbReference type="Pfam" id="PF01327">
    <property type="entry name" value="Pep_deformylase"/>
    <property type="match status" value="1"/>
</dbReference>
<dbReference type="PANTHER" id="PTHR10458">
    <property type="entry name" value="PEPTIDE DEFORMYLASE"/>
    <property type="match status" value="1"/>
</dbReference>
<dbReference type="InterPro" id="IPR023635">
    <property type="entry name" value="Peptide_deformylase"/>
</dbReference>
<name>W4V009_9FIRM</name>
<dbReference type="NCBIfam" id="NF001159">
    <property type="entry name" value="PRK00150.1-3"/>
    <property type="match status" value="1"/>
</dbReference>
<keyword evidence="3" id="KW-0378">Hydrolase</keyword>
<dbReference type="Proteomes" id="UP000019109">
    <property type="component" value="Unassembled WGS sequence"/>
</dbReference>
<dbReference type="EMBL" id="BAVR01000002">
    <property type="protein sequence ID" value="GAE86840.1"/>
    <property type="molecule type" value="Genomic_DNA"/>
</dbReference>
<keyword evidence="2 3" id="KW-0408">Iron</keyword>
<evidence type="ECO:0000313" key="4">
    <source>
        <dbReference type="EMBL" id="GAE86840.1"/>
    </source>
</evidence>
<comment type="function">
    <text evidence="3">Removes the formyl group from the N-terminal Met of newly synthesized proteins. Requires at least a dipeptide for an efficient rate of reaction. N-terminal L-methionine is a prerequisite for activity but the enzyme has broad specificity at other positions.</text>
</comment>
<dbReference type="PANTHER" id="PTHR10458:SF22">
    <property type="entry name" value="PEPTIDE DEFORMYLASE"/>
    <property type="match status" value="1"/>
</dbReference>
<feature type="binding site" evidence="3">
    <location>
        <position position="88"/>
    </location>
    <ligand>
        <name>Fe cation</name>
        <dbReference type="ChEBI" id="CHEBI:24875"/>
    </ligand>
</feature>
<comment type="catalytic activity">
    <reaction evidence="3">
        <text>N-terminal N-formyl-L-methionyl-[peptide] + H2O = N-terminal L-methionyl-[peptide] + formate</text>
        <dbReference type="Rhea" id="RHEA:24420"/>
        <dbReference type="Rhea" id="RHEA-COMP:10639"/>
        <dbReference type="Rhea" id="RHEA-COMP:10640"/>
        <dbReference type="ChEBI" id="CHEBI:15377"/>
        <dbReference type="ChEBI" id="CHEBI:15740"/>
        <dbReference type="ChEBI" id="CHEBI:49298"/>
        <dbReference type="ChEBI" id="CHEBI:64731"/>
        <dbReference type="EC" id="3.5.1.88"/>
    </reaction>
</comment>
<dbReference type="RefSeq" id="WP_038286623.1">
    <property type="nucleotide sequence ID" value="NZ_BAVR01000002.1"/>
</dbReference>
<dbReference type="OrthoDB" id="9784988at2"/>
<comment type="cofactor">
    <cofactor evidence="3">
        <name>Fe(2+)</name>
        <dbReference type="ChEBI" id="CHEBI:29033"/>
    </cofactor>
    <text evidence="3">Binds 1 Fe(2+) ion.</text>
</comment>
<keyword evidence="3" id="KW-0479">Metal-binding</keyword>
<dbReference type="STRING" id="1294263.JCM21531_167"/>
<dbReference type="GO" id="GO:0046872">
    <property type="term" value="F:metal ion binding"/>
    <property type="evidence" value="ECO:0007669"/>
    <property type="project" value="UniProtKB-KW"/>
</dbReference>
<protein>
    <recommendedName>
        <fullName evidence="3">Peptide deformylase</fullName>
        <shortName evidence="3">PDF</shortName>
        <ecNumber evidence="3">3.5.1.88</ecNumber>
    </recommendedName>
    <alternativeName>
        <fullName evidence="3">Polypeptide deformylase</fullName>
    </alternativeName>
</protein>
<dbReference type="NCBIfam" id="TIGR00079">
    <property type="entry name" value="pept_deformyl"/>
    <property type="match status" value="1"/>
</dbReference>
<keyword evidence="5" id="KW-1185">Reference proteome</keyword>
<reference evidence="4" key="1">
    <citation type="journal article" date="2014" name="Genome Announc.">
        <title>Draft Genome Sequence of Clostridium straminisolvens Strain JCM 21531T, Isolated from a Cellulose-Degrading Bacterial Community.</title>
        <authorList>
            <person name="Yuki M."/>
            <person name="Oshima K."/>
            <person name="Suda W."/>
            <person name="Sakamoto M."/>
            <person name="Kitamura K."/>
            <person name="Iida T."/>
            <person name="Hattori M."/>
            <person name="Ohkuma M."/>
        </authorList>
    </citation>
    <scope>NUCLEOTIDE SEQUENCE [LARGE SCALE GENOMIC DNA]</scope>
    <source>
        <strain evidence="4">JCM 21531</strain>
    </source>
</reference>
<comment type="similarity">
    <text evidence="1 3">Belongs to the polypeptide deformylase family.</text>
</comment>